<comment type="similarity">
    <text evidence="3 8">Belongs to the zinc-containing alcohol dehydrogenase family.</text>
</comment>
<evidence type="ECO:0000256" key="7">
    <source>
        <dbReference type="ARBA" id="ARBA00023027"/>
    </source>
</evidence>
<evidence type="ECO:0000256" key="3">
    <source>
        <dbReference type="ARBA" id="ARBA00008072"/>
    </source>
</evidence>
<name>A0ABR4CZF3_9HELO</name>
<dbReference type="Gene3D" id="3.90.180.10">
    <property type="entry name" value="Medium-chain alcohol dehydrogenases, catalytic domain"/>
    <property type="match status" value="1"/>
</dbReference>
<organism evidence="11 12">
    <name type="scientific">Oculimacula yallundae</name>
    <dbReference type="NCBI Taxonomy" id="86028"/>
    <lineage>
        <taxon>Eukaryota</taxon>
        <taxon>Fungi</taxon>
        <taxon>Dikarya</taxon>
        <taxon>Ascomycota</taxon>
        <taxon>Pezizomycotina</taxon>
        <taxon>Leotiomycetes</taxon>
        <taxon>Helotiales</taxon>
        <taxon>Ploettnerulaceae</taxon>
        <taxon>Oculimacula</taxon>
    </lineage>
</organism>
<evidence type="ECO:0008006" key="13">
    <source>
        <dbReference type="Google" id="ProtNLM"/>
    </source>
</evidence>
<evidence type="ECO:0000256" key="8">
    <source>
        <dbReference type="RuleBase" id="RU361277"/>
    </source>
</evidence>
<evidence type="ECO:0000313" key="12">
    <source>
        <dbReference type="Proteomes" id="UP001595075"/>
    </source>
</evidence>
<dbReference type="Pfam" id="PF08240">
    <property type="entry name" value="ADH_N"/>
    <property type="match status" value="1"/>
</dbReference>
<feature type="domain" description="Alcohol dehydrogenase-like N-terminal" evidence="10">
    <location>
        <begin position="31"/>
        <end position="149"/>
    </location>
</feature>
<comment type="cofactor">
    <cofactor evidence="1 8">
        <name>Zn(2+)</name>
        <dbReference type="ChEBI" id="CHEBI:29105"/>
    </cofactor>
</comment>
<dbReference type="PANTHER" id="PTHR43161:SF25">
    <property type="entry name" value="ALCOHOL DEHYDROGENASE, PUTATIVE (AFU_ORTHOLOGUE AFUA_1G14390)-RELATED"/>
    <property type="match status" value="1"/>
</dbReference>
<dbReference type="InterPro" id="IPR045306">
    <property type="entry name" value="SDH-like"/>
</dbReference>
<reference evidence="11 12" key="1">
    <citation type="journal article" date="2024" name="Commun. Biol.">
        <title>Comparative genomic analysis of thermophilic fungi reveals convergent evolutionary adaptations and gene losses.</title>
        <authorList>
            <person name="Steindorff A.S."/>
            <person name="Aguilar-Pontes M.V."/>
            <person name="Robinson A.J."/>
            <person name="Andreopoulos B."/>
            <person name="LaButti K."/>
            <person name="Kuo A."/>
            <person name="Mondo S."/>
            <person name="Riley R."/>
            <person name="Otillar R."/>
            <person name="Haridas S."/>
            <person name="Lipzen A."/>
            <person name="Grimwood J."/>
            <person name="Schmutz J."/>
            <person name="Clum A."/>
            <person name="Reid I.D."/>
            <person name="Moisan M.C."/>
            <person name="Butler G."/>
            <person name="Nguyen T.T.M."/>
            <person name="Dewar K."/>
            <person name="Conant G."/>
            <person name="Drula E."/>
            <person name="Henrissat B."/>
            <person name="Hansel C."/>
            <person name="Singer S."/>
            <person name="Hutchinson M.I."/>
            <person name="de Vries R.P."/>
            <person name="Natvig D.O."/>
            <person name="Powell A.J."/>
            <person name="Tsang A."/>
            <person name="Grigoriev I.V."/>
        </authorList>
    </citation>
    <scope>NUCLEOTIDE SEQUENCE [LARGE SCALE GENOMIC DNA]</scope>
    <source>
        <strain evidence="11 12">CBS 494.80</strain>
    </source>
</reference>
<evidence type="ECO:0000259" key="10">
    <source>
        <dbReference type="Pfam" id="PF08240"/>
    </source>
</evidence>
<dbReference type="CDD" id="cd05285">
    <property type="entry name" value="sorbitol_DH"/>
    <property type="match status" value="1"/>
</dbReference>
<comment type="caution">
    <text evidence="11">The sequence shown here is derived from an EMBL/GenBank/DDBJ whole genome shotgun (WGS) entry which is preliminary data.</text>
</comment>
<accession>A0ABR4CZF3</accession>
<dbReference type="InterPro" id="IPR013149">
    <property type="entry name" value="ADH-like_C"/>
</dbReference>
<keyword evidence="4 8" id="KW-0479">Metal-binding</keyword>
<evidence type="ECO:0000313" key="11">
    <source>
        <dbReference type="EMBL" id="KAL2075210.1"/>
    </source>
</evidence>
<dbReference type="InterPro" id="IPR011032">
    <property type="entry name" value="GroES-like_sf"/>
</dbReference>
<evidence type="ECO:0000259" key="9">
    <source>
        <dbReference type="Pfam" id="PF00107"/>
    </source>
</evidence>
<dbReference type="PANTHER" id="PTHR43161">
    <property type="entry name" value="SORBITOL DEHYDROGENASE"/>
    <property type="match status" value="1"/>
</dbReference>
<dbReference type="Pfam" id="PF00107">
    <property type="entry name" value="ADH_zinc_N"/>
    <property type="match status" value="1"/>
</dbReference>
<dbReference type="Proteomes" id="UP001595075">
    <property type="component" value="Unassembled WGS sequence"/>
</dbReference>
<dbReference type="EMBL" id="JAZHXI010000001">
    <property type="protein sequence ID" value="KAL2075210.1"/>
    <property type="molecule type" value="Genomic_DNA"/>
</dbReference>
<keyword evidence="7" id="KW-0520">NAD</keyword>
<sequence>MSTETRMIQASCLHGVRDIKIEERPLKAPSPDELQIAIQSTGICGSDQHYYNHFANGDILVKEPLSLGHESSGIVTSIGSMVETSDFQIGDRVALEVGKPCESCGLCKEGRYNICPKMSFRSSAKSFPHYQGTLQEAINAPAKWCHKLPANVSTELGALLEPLSVAIHGVRRANLSPGSATLVIGSGAVGLLSAAMLQVIASSKVVVICDIDARRVDFATENGFADHGFTVPMKRGASIEEKLEIARETAGLAIKASGCGEDFVGFDAVFECTGVEACMQTAIYTNLLVTKSSRPGGKVIMIGMGNPIQTLPLSAAALREVDLVGVFRYANTYPYGISILAGEEQGSGRSLPDLTKLITHRFIGLNSITQAFEMAGKGIDEKGNLVLKVLINNEEFNNSEV</sequence>
<dbReference type="Gene3D" id="3.40.50.720">
    <property type="entry name" value="NAD(P)-binding Rossmann-like Domain"/>
    <property type="match status" value="1"/>
</dbReference>
<dbReference type="InterPro" id="IPR036291">
    <property type="entry name" value="NAD(P)-bd_dom_sf"/>
</dbReference>
<dbReference type="SUPFAM" id="SSF50129">
    <property type="entry name" value="GroES-like"/>
    <property type="match status" value="1"/>
</dbReference>
<comment type="pathway">
    <text evidence="2">Carbohydrate degradation.</text>
</comment>
<keyword evidence="5 8" id="KW-0862">Zinc</keyword>
<evidence type="ECO:0000256" key="4">
    <source>
        <dbReference type="ARBA" id="ARBA00022723"/>
    </source>
</evidence>
<evidence type="ECO:0000256" key="1">
    <source>
        <dbReference type="ARBA" id="ARBA00001947"/>
    </source>
</evidence>
<proteinExistence type="inferred from homology"/>
<keyword evidence="12" id="KW-1185">Reference proteome</keyword>
<evidence type="ECO:0000256" key="6">
    <source>
        <dbReference type="ARBA" id="ARBA00023002"/>
    </source>
</evidence>
<dbReference type="PROSITE" id="PS00059">
    <property type="entry name" value="ADH_ZINC"/>
    <property type="match status" value="1"/>
</dbReference>
<dbReference type="InterPro" id="IPR002328">
    <property type="entry name" value="ADH_Zn_CS"/>
</dbReference>
<dbReference type="InterPro" id="IPR013154">
    <property type="entry name" value="ADH-like_N"/>
</dbReference>
<protein>
    <recommendedName>
        <fullName evidence="13">Sorbitol dehydrogenase</fullName>
    </recommendedName>
</protein>
<evidence type="ECO:0000256" key="2">
    <source>
        <dbReference type="ARBA" id="ARBA00004921"/>
    </source>
</evidence>
<keyword evidence="6" id="KW-0560">Oxidoreductase</keyword>
<evidence type="ECO:0000256" key="5">
    <source>
        <dbReference type="ARBA" id="ARBA00022833"/>
    </source>
</evidence>
<dbReference type="SUPFAM" id="SSF51735">
    <property type="entry name" value="NAD(P)-binding Rossmann-fold domains"/>
    <property type="match status" value="1"/>
</dbReference>
<feature type="domain" description="Alcohol dehydrogenase-like C-terminal" evidence="9">
    <location>
        <begin position="188"/>
        <end position="338"/>
    </location>
</feature>
<gene>
    <name evidence="11" type="ORF">VTL71DRAFT_152</name>
</gene>